<dbReference type="EMBL" id="LHPG02000001">
    <property type="protein sequence ID" value="PRW61428.1"/>
    <property type="molecule type" value="Genomic_DNA"/>
</dbReference>
<dbReference type="OrthoDB" id="512229at2759"/>
<accession>A0A2P6U530</accession>
<keyword evidence="6" id="KW-1185">Reference proteome</keyword>
<organism evidence="5 6">
    <name type="scientific">Chlorella sorokiniana</name>
    <name type="common">Freshwater green alga</name>
    <dbReference type="NCBI Taxonomy" id="3076"/>
    <lineage>
        <taxon>Eukaryota</taxon>
        <taxon>Viridiplantae</taxon>
        <taxon>Chlorophyta</taxon>
        <taxon>core chlorophytes</taxon>
        <taxon>Trebouxiophyceae</taxon>
        <taxon>Chlorellales</taxon>
        <taxon>Chlorellaceae</taxon>
        <taxon>Chlorella clade</taxon>
        <taxon>Chlorella</taxon>
    </lineage>
</organism>
<name>A0A2P6U530_CHLSO</name>
<proteinExistence type="predicted"/>
<dbReference type="PANTHER" id="PTHR21694:SF18">
    <property type="entry name" value="COILED-COIL DOMAIN-CONTAINING PROTEIN 63"/>
    <property type="match status" value="1"/>
</dbReference>
<dbReference type="Proteomes" id="UP000239899">
    <property type="component" value="Unassembled WGS sequence"/>
</dbReference>
<feature type="compositionally biased region" description="Low complexity" evidence="3">
    <location>
        <begin position="505"/>
        <end position="522"/>
    </location>
</feature>
<feature type="region of interest" description="Disordered" evidence="3">
    <location>
        <begin position="254"/>
        <end position="283"/>
    </location>
</feature>
<evidence type="ECO:0000256" key="1">
    <source>
        <dbReference type="ARBA" id="ARBA00023054"/>
    </source>
</evidence>
<gene>
    <name evidence="5" type="ORF">C2E21_0016</name>
</gene>
<feature type="coiled-coil region" evidence="2">
    <location>
        <begin position="330"/>
        <end position="390"/>
    </location>
</feature>
<dbReference type="InterPro" id="IPR051876">
    <property type="entry name" value="ODA-DC/CCD"/>
</dbReference>
<evidence type="ECO:0000256" key="3">
    <source>
        <dbReference type="SAM" id="MobiDB-lite"/>
    </source>
</evidence>
<dbReference type="Pfam" id="PF21773">
    <property type="entry name" value="ODAD1_CC"/>
    <property type="match status" value="1"/>
</dbReference>
<reference evidence="5 6" key="1">
    <citation type="journal article" date="2018" name="Plant J.">
        <title>Genome sequences of Chlorella sorokiniana UTEX 1602 and Micractinium conductrix SAG 241.80: implications to maltose excretion by a green alga.</title>
        <authorList>
            <person name="Arriola M.B."/>
            <person name="Velmurugan N."/>
            <person name="Zhang Y."/>
            <person name="Plunkett M.H."/>
            <person name="Hondzo H."/>
            <person name="Barney B.M."/>
        </authorList>
    </citation>
    <scope>NUCLEOTIDE SEQUENCE [LARGE SCALE GENOMIC DNA]</scope>
    <source>
        <strain evidence="6">UTEX 1602</strain>
    </source>
</reference>
<feature type="domain" description="ODAD1 central coiled coil region" evidence="4">
    <location>
        <begin position="118"/>
        <end position="424"/>
    </location>
</feature>
<dbReference type="AlphaFoldDB" id="A0A2P6U530"/>
<feature type="coiled-coil region" evidence="2">
    <location>
        <begin position="22"/>
        <end position="141"/>
    </location>
</feature>
<comment type="caution">
    <text evidence="5">The sequence shown here is derived from an EMBL/GenBank/DDBJ whole genome shotgun (WGS) entry which is preliminary data.</text>
</comment>
<dbReference type="STRING" id="3076.A0A2P6U530"/>
<dbReference type="PANTHER" id="PTHR21694">
    <property type="entry name" value="COILED-COIL DOMAIN-CONTAINING PROTEIN 63"/>
    <property type="match status" value="1"/>
</dbReference>
<protein>
    <submittedName>
        <fullName evidence="5">Flagellar outer dynein arm-docking complex 2</fullName>
    </submittedName>
</protein>
<evidence type="ECO:0000256" key="2">
    <source>
        <dbReference type="SAM" id="Coils"/>
    </source>
</evidence>
<feature type="compositionally biased region" description="Low complexity" evidence="3">
    <location>
        <begin position="263"/>
        <end position="283"/>
    </location>
</feature>
<dbReference type="Gene3D" id="1.10.287.1490">
    <property type="match status" value="1"/>
</dbReference>
<keyword evidence="5" id="KW-0966">Cell projection</keyword>
<keyword evidence="1 2" id="KW-0175">Coiled coil</keyword>
<evidence type="ECO:0000313" key="5">
    <source>
        <dbReference type="EMBL" id="PRW61428.1"/>
    </source>
</evidence>
<dbReference type="InterPro" id="IPR049258">
    <property type="entry name" value="ODAD1_CC"/>
</dbReference>
<keyword evidence="5" id="KW-0282">Flagellum</keyword>
<evidence type="ECO:0000313" key="6">
    <source>
        <dbReference type="Proteomes" id="UP000239899"/>
    </source>
</evidence>
<evidence type="ECO:0000259" key="4">
    <source>
        <dbReference type="Pfam" id="PF21773"/>
    </source>
</evidence>
<feature type="region of interest" description="Disordered" evidence="3">
    <location>
        <begin position="505"/>
        <end position="535"/>
    </location>
</feature>
<keyword evidence="5" id="KW-0969">Cilium</keyword>
<sequence>MPAVTAAGAAPRAGPADNAQALRKQRAAVEAIAADNMKLKEELMLENKFSVNPTTQTAAALIANLQAQADVYAAKITEEQRLRAELEAQVEALKAHIAEQRVQMGGVNNSAEQAIKVQRKIRILEDRLQQASVRYNEMLTRNRGQRARIDGLRRERLLFEELHAKLARGLERKKAEMVDAIARIAQLHEDREKAVILQGQVKAQADKDVANYEAEWRQLTDIVEQDRRAREAQRARESAAREQQMAALFKQEFGAGGKRRGSARSSGASSEGGKPADGAAAVAASAPERVKQLKEAFARVLASTGAADVDELLEALAAGEEANFSLFNYVNDLSGEVDKLDEGIATLRTEVERYQAETMAAANDDRTQQLRALSAELVAVEEQAEEFEGKYSQAMHTVNSLRVAVMDMFNRTGCATPAVLELLGGEGASERNLMQYLGVVEQRTNELLAQYLLLAADGSEDAAGERAAAVLTGKQTAQVPLRYVIEPPSTSGTALGGGGALSPSLAAAASSAGDDEGPAAAGDGERPLSRGSLAARARTAVAGRAEERIKIKAVRAQASSSAGSAARR</sequence>